<dbReference type="GO" id="GO:0003676">
    <property type="term" value="F:nucleic acid binding"/>
    <property type="evidence" value="ECO:0007669"/>
    <property type="project" value="InterPro"/>
</dbReference>
<dbReference type="GO" id="GO:0015074">
    <property type="term" value="P:DNA integration"/>
    <property type="evidence" value="ECO:0007669"/>
    <property type="project" value="InterPro"/>
</dbReference>
<dbReference type="Pfam" id="PF14244">
    <property type="entry name" value="Retrotran_gag_3"/>
    <property type="match status" value="1"/>
</dbReference>
<evidence type="ECO:0000256" key="1">
    <source>
        <dbReference type="ARBA" id="ARBA00022750"/>
    </source>
</evidence>
<dbReference type="CDD" id="cd09272">
    <property type="entry name" value="RNase_HI_RT_Ty1"/>
    <property type="match status" value="1"/>
</dbReference>
<dbReference type="EMBL" id="FN823234">
    <property type="protein sequence ID" value="CBL94154.1"/>
    <property type="molecule type" value="Genomic_DNA"/>
</dbReference>
<dbReference type="InterPro" id="IPR001584">
    <property type="entry name" value="Integrase_cat-core"/>
</dbReference>
<evidence type="ECO:0000259" key="3">
    <source>
        <dbReference type="PROSITE" id="PS50994"/>
    </source>
</evidence>
<feature type="region of interest" description="Disordered" evidence="2">
    <location>
        <begin position="229"/>
        <end position="269"/>
    </location>
</feature>
<dbReference type="Pfam" id="PF07727">
    <property type="entry name" value="RVT_2"/>
    <property type="match status" value="1"/>
</dbReference>
<proteinExistence type="predicted"/>
<dbReference type="PANTHER" id="PTHR11439:SF467">
    <property type="entry name" value="INTEGRASE CATALYTIC DOMAIN-CONTAINING PROTEIN"/>
    <property type="match status" value="1"/>
</dbReference>
<name>E4Z8N0_MALDO</name>
<feature type="domain" description="Integrase catalytic" evidence="3">
    <location>
        <begin position="506"/>
        <end position="673"/>
    </location>
</feature>
<dbReference type="InterPro" id="IPR013103">
    <property type="entry name" value="RVT_2"/>
</dbReference>
<dbReference type="InterPro" id="IPR054722">
    <property type="entry name" value="PolX-like_BBD"/>
</dbReference>
<dbReference type="Pfam" id="PF13976">
    <property type="entry name" value="gag_pre-integrs"/>
    <property type="match status" value="1"/>
</dbReference>
<dbReference type="InterPro" id="IPR025724">
    <property type="entry name" value="GAG-pre-integrase_dom"/>
</dbReference>
<dbReference type="GO" id="GO:0004190">
    <property type="term" value="F:aspartic-type endopeptidase activity"/>
    <property type="evidence" value="ECO:0007669"/>
    <property type="project" value="UniProtKB-KW"/>
</dbReference>
<accession>E4Z8N0</accession>
<dbReference type="InterPro" id="IPR029472">
    <property type="entry name" value="Copia-like_N"/>
</dbReference>
<keyword evidence="1" id="KW-0645">Protease</keyword>
<dbReference type="Pfam" id="PF25597">
    <property type="entry name" value="SH3_retrovirus"/>
    <property type="match status" value="1"/>
</dbReference>
<dbReference type="InterPro" id="IPR012337">
    <property type="entry name" value="RNaseH-like_sf"/>
</dbReference>
<keyword evidence="1" id="KW-0064">Aspartyl protease</keyword>
<dbReference type="InterPro" id="IPR057670">
    <property type="entry name" value="SH3_retrovirus"/>
</dbReference>
<dbReference type="SUPFAM" id="SSF56672">
    <property type="entry name" value="DNA/RNA polymerases"/>
    <property type="match status" value="1"/>
</dbReference>
<sequence length="1390" mass="156545">MASAEGSGVLKLEGSARTVNPVVLQHDVSAVPNTVKLNGSNYPLWSKVLEMHIAGRGRKGFVTGSIKEPAEEIADYETWETGNAIVKGWLINSMEPAIMGFFIHLRTAKEVWEEVARTYYDGSDISQIYELKVKSFRLRQEGRQVGVYYADLKSVWQELDQRRPIKMECAVDFKTLREEIQLDRVYAFLVGLDDVFDKVRSDILRTQPLPSVEEVFSVVRREAQRHATMMGGSNNQGGVPSLAMISRPTGASRSNNSSNQSLNSRASNRENKDDLKCTFCGQTRHTEDTCFTKHGVPDWFPELKKKLRAKERGAVGSSGGCASLAAATPTAQEVVPCSSDPRHNLLTRTRGDSSSDTGTVGRVLLASETQHHTGWILDSGATDHMTYDKNIFQYMTTSHRKNISTTNGTLAPDIQTKEIIGRGTKREGLYYVDDVATGRAHAVRASQSSNLQEVWLLHRRLGHASFGYLRHLLPSLFSGINESDLHCEVCILAKSHRASFPPSMNKRALPFELVHSDVWGPSPIVPSSGIRWFVTFVDDCTRMTWLYVLKNKSDVSMVFRSFSQMIQTQYSSVIKVLRSDNGGEYINRELSKFLCDQGILHETTCSHTPQQNWVAERKNRHILETARALLLGASVPKVFWPAAVTYAVYVINRMPSRFHRTKLDPCALRCVFVGFSSHQKGYQCYHPETRHMYVTMDVTFSESELFYAPVSSSSDHQGENICGDLGWLDLERNTMVDSPLLPVVPAVELHDTQEHTTIAETAAVPSATPRQQIAVPSEQPQSFLIDSATATVPPSLFSYTVLPNESSLDIPEVSIVDNYVTDASNDVNTYILPPRHNRGVPPDRFSPEGKVKYPIANYVSCNGLASERKILVDNMEAIQVPTRVEEALKDPKWANAMDEEMLALQKNNTWEVTSLPEGKKTVGCRWVFTVKYQADGSIDRYKARLVAKGYTQTYGVDYQETFSPVAKMNTVRVLISLAANMDWPLKQFDVKNAFLHGNLEEEVYMDFPPGYSVGRNTGVCRLRKSLYGLKQSPRAWFDRFTQVMKRIGYYQSHSDHTLFVKRRQEKVTALIIYVDDMIITGDDFDEISKLQSNLAAEFEMKSLGDLKYFLGVEVARSLKGIFLSQRKYVLDLLKETGMLGCKPVDTPIVEKHHLCLDPNQESIDKGRYQRLVGRLIYLAHTRPDIAYAVSVVSQFMHSPSVDHMAAVMRILAYLKSAPGKGVLYQKHGHLNVEGFIDADWAGNVSDRRSTSGYFTFVGENLVTWRSKKQKVVSRSSAEAEYRGMAHGICEILWLRKLLEGLGFKPKEIMRLYCDNQSARDIADNPVQHDRTKHVEVDRHFIKEKLERKIVSIPFVKSEEQLADVLTHAVCSRKFEDSLVKLGMCDIYAPT</sequence>
<reference evidence="4" key="1">
    <citation type="submission" date="2010-04" db="EMBL/GenBank/DDBJ databases">
        <title>Genomic organization of the Mal d 1 gene cluster on apple (Malus x domestica) linkage group 16.</title>
        <authorList>
            <person name="Pagliarani G."/>
            <person name="Paris R."/>
            <person name="Arens P."/>
            <person name="Tartarini S."/>
            <person name="Peters S."/>
            <person name="van de Weg E."/>
        </authorList>
    </citation>
    <scope>NUCLEOTIDE SEQUENCE</scope>
</reference>
<protein>
    <submittedName>
        <fullName evidence="4">Putative polyprotein (Retrotrasposon protein)</fullName>
    </submittedName>
</protein>
<evidence type="ECO:0000313" key="4">
    <source>
        <dbReference type="EMBL" id="CBL94154.1"/>
    </source>
</evidence>
<feature type="region of interest" description="Disordered" evidence="2">
    <location>
        <begin position="333"/>
        <end position="358"/>
    </location>
</feature>
<dbReference type="PROSITE" id="PS50994">
    <property type="entry name" value="INTEGRASE"/>
    <property type="match status" value="1"/>
</dbReference>
<keyword evidence="1" id="KW-0378">Hydrolase</keyword>
<feature type="compositionally biased region" description="Low complexity" evidence="2">
    <location>
        <begin position="252"/>
        <end position="266"/>
    </location>
</feature>
<dbReference type="Pfam" id="PF00665">
    <property type="entry name" value="rve"/>
    <property type="match status" value="1"/>
</dbReference>
<dbReference type="InterPro" id="IPR036397">
    <property type="entry name" value="RNaseH_sf"/>
</dbReference>
<organism evidence="4">
    <name type="scientific">Malus domestica</name>
    <name type="common">Apple</name>
    <name type="synonym">Pyrus malus</name>
    <dbReference type="NCBI Taxonomy" id="3750"/>
    <lineage>
        <taxon>Eukaryota</taxon>
        <taxon>Viridiplantae</taxon>
        <taxon>Streptophyta</taxon>
        <taxon>Embryophyta</taxon>
        <taxon>Tracheophyta</taxon>
        <taxon>Spermatophyta</taxon>
        <taxon>Magnoliopsida</taxon>
        <taxon>eudicotyledons</taxon>
        <taxon>Gunneridae</taxon>
        <taxon>Pentapetalae</taxon>
        <taxon>rosids</taxon>
        <taxon>fabids</taxon>
        <taxon>Rosales</taxon>
        <taxon>Rosaceae</taxon>
        <taxon>Amygdaloideae</taxon>
        <taxon>Maleae</taxon>
        <taxon>Malus</taxon>
    </lineage>
</organism>
<dbReference type="InterPro" id="IPR043502">
    <property type="entry name" value="DNA/RNA_pol_sf"/>
</dbReference>
<dbReference type="Gene3D" id="3.30.420.10">
    <property type="entry name" value="Ribonuclease H-like superfamily/Ribonuclease H"/>
    <property type="match status" value="1"/>
</dbReference>
<evidence type="ECO:0000256" key="2">
    <source>
        <dbReference type="SAM" id="MobiDB-lite"/>
    </source>
</evidence>
<dbReference type="PANTHER" id="PTHR11439">
    <property type="entry name" value="GAG-POL-RELATED RETROTRANSPOSON"/>
    <property type="match status" value="1"/>
</dbReference>
<dbReference type="Pfam" id="PF22936">
    <property type="entry name" value="Pol_BBD"/>
    <property type="match status" value="1"/>
</dbReference>
<dbReference type="SUPFAM" id="SSF53098">
    <property type="entry name" value="Ribonuclease H-like"/>
    <property type="match status" value="1"/>
</dbReference>